<evidence type="ECO:0000313" key="5">
    <source>
        <dbReference type="Proteomes" id="UP001058682"/>
    </source>
</evidence>
<dbReference type="EMBL" id="CP038804">
    <property type="protein sequence ID" value="UTY33829.1"/>
    <property type="molecule type" value="Genomic_DNA"/>
</dbReference>
<name>A0AAE9SLM7_9SPIR</name>
<organism evidence="4 5">
    <name type="scientific">Treponema putidum</name>
    <dbReference type="NCBI Taxonomy" id="221027"/>
    <lineage>
        <taxon>Bacteria</taxon>
        <taxon>Pseudomonadati</taxon>
        <taxon>Spirochaetota</taxon>
        <taxon>Spirochaetia</taxon>
        <taxon>Spirochaetales</taxon>
        <taxon>Treponemataceae</taxon>
        <taxon>Treponema</taxon>
    </lineage>
</organism>
<feature type="chain" id="PRO_5042194013" description="Sulfatase-modifying factor enzyme-like domain-containing protein" evidence="1">
    <location>
        <begin position="22"/>
        <end position="782"/>
    </location>
</feature>
<evidence type="ECO:0000313" key="3">
    <source>
        <dbReference type="EMBL" id="UTY28978.1"/>
    </source>
</evidence>
<dbReference type="PANTHER" id="PTHR23150:SF19">
    <property type="entry name" value="FORMYLGLYCINE-GENERATING ENZYME"/>
    <property type="match status" value="1"/>
</dbReference>
<dbReference type="InterPro" id="IPR005532">
    <property type="entry name" value="SUMF_dom"/>
</dbReference>
<dbReference type="Pfam" id="PF03781">
    <property type="entry name" value="FGE-sulfatase"/>
    <property type="match status" value="1"/>
</dbReference>
<dbReference type="AlphaFoldDB" id="A0AAE9SLM7"/>
<accession>A0AAE9SLM7</accession>
<protein>
    <recommendedName>
        <fullName evidence="2">Sulfatase-modifying factor enzyme-like domain-containing protein</fullName>
    </recommendedName>
</protein>
<dbReference type="InterPro" id="IPR042095">
    <property type="entry name" value="SUMF_sf"/>
</dbReference>
<reference evidence="4" key="1">
    <citation type="submission" date="2019-04" db="EMBL/GenBank/DDBJ databases">
        <title>Whole genome sequencing of oral phylogroup 2 treponemes.</title>
        <authorList>
            <person name="Chan Y."/>
            <person name="Zeng H.H."/>
            <person name="Yu X.L."/>
            <person name="Leung W.K."/>
            <person name="Watt R.M."/>
        </authorList>
    </citation>
    <scope>NUCLEOTIDE SEQUENCE</scope>
    <source>
        <strain evidence="4">OMZ 835</strain>
        <strain evidence="3">OMZ 847</strain>
    </source>
</reference>
<dbReference type="InterPro" id="IPR051043">
    <property type="entry name" value="Sulfatase_Mod_Factor_Kinase"/>
</dbReference>
<gene>
    <name evidence="4" type="ORF">E4N74_07285</name>
    <name evidence="3" type="ORF">E4N76_08260</name>
</gene>
<dbReference type="PROSITE" id="PS51257">
    <property type="entry name" value="PROKAR_LIPOPROTEIN"/>
    <property type="match status" value="1"/>
</dbReference>
<dbReference type="Proteomes" id="UP001059401">
    <property type="component" value="Chromosome"/>
</dbReference>
<keyword evidence="1" id="KW-0732">Signal</keyword>
<dbReference type="Gene3D" id="3.90.1580.10">
    <property type="entry name" value="paralog of FGE (formylglycine-generating enzyme)"/>
    <property type="match status" value="1"/>
</dbReference>
<dbReference type="SUPFAM" id="SSF56436">
    <property type="entry name" value="C-type lectin-like"/>
    <property type="match status" value="1"/>
</dbReference>
<feature type="domain" description="Sulfatase-modifying factor enzyme-like" evidence="2">
    <location>
        <begin position="490"/>
        <end position="780"/>
    </location>
</feature>
<feature type="signal peptide" evidence="1">
    <location>
        <begin position="1"/>
        <end position="21"/>
    </location>
</feature>
<dbReference type="EMBL" id="CP038802">
    <property type="protein sequence ID" value="UTY28978.1"/>
    <property type="molecule type" value="Genomic_DNA"/>
</dbReference>
<keyword evidence="6" id="KW-1185">Reference proteome</keyword>
<dbReference type="Proteomes" id="UP001058682">
    <property type="component" value="Chromosome"/>
</dbReference>
<proteinExistence type="predicted"/>
<dbReference type="RefSeq" id="WP_255804769.1">
    <property type="nucleotide sequence ID" value="NZ_CP038802.1"/>
</dbReference>
<evidence type="ECO:0000259" key="2">
    <source>
        <dbReference type="Pfam" id="PF03781"/>
    </source>
</evidence>
<dbReference type="PANTHER" id="PTHR23150">
    <property type="entry name" value="SULFATASE MODIFYING FACTOR 1, 2"/>
    <property type="match status" value="1"/>
</dbReference>
<dbReference type="GO" id="GO:0120147">
    <property type="term" value="F:formylglycine-generating oxidase activity"/>
    <property type="evidence" value="ECO:0007669"/>
    <property type="project" value="TreeGrafter"/>
</dbReference>
<dbReference type="InterPro" id="IPR016187">
    <property type="entry name" value="CTDL_fold"/>
</dbReference>
<evidence type="ECO:0000313" key="4">
    <source>
        <dbReference type="EMBL" id="UTY33829.1"/>
    </source>
</evidence>
<evidence type="ECO:0000256" key="1">
    <source>
        <dbReference type="SAM" id="SignalP"/>
    </source>
</evidence>
<sequence>MKKILLITTAVITLAAFFAGCKNPVGSNSVPSSPQQGGGSGRGSNPVKITITVAGDTNAVPKADGNTFPVTVGTKWDDIRVLADSKIDYTPGYENVVWKFNDASGAVISAGHRFNTNVTVYSVSKRPEKQPVKVTITIAGDPQVIHKGQNYTFKVDKGETWAHIKTRAADTIGYAEGFENDTWKLTDASGTEILPDYKFEANTTVYTVSKKIAVTITVQGDTNVLYRVAGDVSFPAYYGDTWSTLKSQAERKIKYKPNYENKDWKLNSSAGEALIGTHKFTANTVVFAEPKRKDVKITVTGDSRVTVTPPAAIKVPKGTKFSAIKTKIESKVSCPADFIIKQWKKDNASGRVIHDHTPFGTDTTLYAEIKSVNVTITIQGSAHVHIDTDNNIIRPNGETWKNIKNFAKSKVTCDPGYIVSAWKKGGTSGIPLADVDAFEEDTIVYAAEQAVTVPESAAVTPPVGGITGHAVSYALPGADASWKGVFVDGRTVNLNPYKIGKYEVTVELWNEVYYWAKENGYLFDFEPDSEDTPTEDDQPMANINWRDCIAWCNAYTEMCFGSKDECVYLNGSASGDVIKDGAANGDSAYCNFSKKGFRLPTEAEWEYAARYQGADSTNAENYGNGIYLTKLDSASGSVKPIGFQGMTPPTGETYETLRDETARVAIFNKWWDGTATAFVTQTPPVTDRANVGSKAANKLGLCDMSGNVAEWCWDLYKATVTSSTDAYPAGPFPNYDTKRVVRGGNWSESTGQAVYDCMTGKRKMNYSSQADPIRGFRLVWKE</sequence>
<evidence type="ECO:0000313" key="6">
    <source>
        <dbReference type="Proteomes" id="UP001059401"/>
    </source>
</evidence>